<proteinExistence type="predicted"/>
<dbReference type="PANTHER" id="PTHR11362">
    <property type="entry name" value="PHOSPHATIDYLETHANOLAMINE-BINDING PROTEIN"/>
    <property type="match status" value="1"/>
</dbReference>
<comment type="caution">
    <text evidence="1">The sequence shown here is derived from an EMBL/GenBank/DDBJ whole genome shotgun (WGS) entry which is preliminary data.</text>
</comment>
<dbReference type="CDD" id="cd00866">
    <property type="entry name" value="PEBP_euk"/>
    <property type="match status" value="1"/>
</dbReference>
<dbReference type="GO" id="GO:0030162">
    <property type="term" value="P:regulation of proteolysis"/>
    <property type="evidence" value="ECO:0007669"/>
    <property type="project" value="TreeGrafter"/>
</dbReference>
<gene>
    <name evidence="1" type="ORF">GQX73_g4005</name>
</gene>
<dbReference type="EMBL" id="WUBL01000034">
    <property type="protein sequence ID" value="KAF2969582.1"/>
    <property type="molecule type" value="Genomic_DNA"/>
</dbReference>
<dbReference type="GO" id="GO:0005543">
    <property type="term" value="F:phospholipid binding"/>
    <property type="evidence" value="ECO:0007669"/>
    <property type="project" value="TreeGrafter"/>
</dbReference>
<dbReference type="SUPFAM" id="SSF49777">
    <property type="entry name" value="PEBP-like"/>
    <property type="match status" value="1"/>
</dbReference>
<dbReference type="Gene3D" id="3.90.280.10">
    <property type="entry name" value="PEBP-like"/>
    <property type="match status" value="1"/>
</dbReference>
<keyword evidence="2" id="KW-1185">Reference proteome</keyword>
<name>A0A7C8IYR3_9PEZI</name>
<dbReference type="InterPro" id="IPR008914">
    <property type="entry name" value="PEBP"/>
</dbReference>
<dbReference type="InterPro" id="IPR035810">
    <property type="entry name" value="PEBP_euk"/>
</dbReference>
<dbReference type="OrthoDB" id="2506647at2759"/>
<dbReference type="GO" id="GO:0046578">
    <property type="term" value="P:regulation of Ras protein signal transduction"/>
    <property type="evidence" value="ECO:0007669"/>
    <property type="project" value="TreeGrafter"/>
</dbReference>
<evidence type="ECO:0000313" key="1">
    <source>
        <dbReference type="EMBL" id="KAF2969582.1"/>
    </source>
</evidence>
<dbReference type="GO" id="GO:0030414">
    <property type="term" value="F:peptidase inhibitor activity"/>
    <property type="evidence" value="ECO:0007669"/>
    <property type="project" value="TreeGrafter"/>
</dbReference>
<organism evidence="1 2">
    <name type="scientific">Xylaria multiplex</name>
    <dbReference type="NCBI Taxonomy" id="323545"/>
    <lineage>
        <taxon>Eukaryota</taxon>
        <taxon>Fungi</taxon>
        <taxon>Dikarya</taxon>
        <taxon>Ascomycota</taxon>
        <taxon>Pezizomycotina</taxon>
        <taxon>Sordariomycetes</taxon>
        <taxon>Xylariomycetidae</taxon>
        <taxon>Xylariales</taxon>
        <taxon>Xylariaceae</taxon>
        <taxon>Xylaria</taxon>
    </lineage>
</organism>
<sequence length="411" mass="45318">MQAQPLSRTSLHEQLLMFGYMALSRRNSKHVVDCVNKGVSASLLEQSLEASDVFVTSRGNARAGTKVIFEVIYTGELRHDAESNDIRYTIPSSIPPRYGMTPDDIGIFSTLNKAIAIRVAVVFQSRNECLIPQIQTPSNPNSVNLGRTSTAYKANRGSTTLSLDVATLNRDFIVIENIKNGDILKVLLEAHATIANQRALMTTLVPRFDATSTYIFTMSLEDHQEALAASLAKANLVPGSAAGLISEGFRPTTKLDISFGGKRVELGTFFRSGECKQAPIIAFAAETDAPENTSYSFILTDPDAPTPDDPKFAFWRHWVLSGLRPHGIDAAATSSELTAYLGPGPKDDSKPHRYLFLLYREPERLSLSKEDVGGEEFVQRRSFKPAEFAERYGLRLVGVNWMYCAGDGWKE</sequence>
<protein>
    <recommendedName>
        <fullName evidence="3">Phosphatidylethanolamine-binding protein</fullName>
    </recommendedName>
</protein>
<evidence type="ECO:0008006" key="3">
    <source>
        <dbReference type="Google" id="ProtNLM"/>
    </source>
</evidence>
<reference evidence="1 2" key="1">
    <citation type="submission" date="2019-12" db="EMBL/GenBank/DDBJ databases">
        <title>Draft genome sequence of the ascomycete Xylaria multiplex DSM 110363.</title>
        <authorList>
            <person name="Buettner E."/>
            <person name="Kellner H."/>
        </authorList>
    </citation>
    <scope>NUCLEOTIDE SEQUENCE [LARGE SCALE GENOMIC DNA]</scope>
    <source>
        <strain evidence="1 2">DSM 110363</strain>
    </source>
</reference>
<dbReference type="InParanoid" id="A0A7C8IYR3"/>
<dbReference type="PANTHER" id="PTHR11362:SF85">
    <property type="entry name" value="INHIBITOR (TFS1), PUTATIVE (AFU_ORTHOLOGUE AFUA_4G08120)-RELATED"/>
    <property type="match status" value="1"/>
</dbReference>
<evidence type="ECO:0000313" key="2">
    <source>
        <dbReference type="Proteomes" id="UP000481858"/>
    </source>
</evidence>
<accession>A0A7C8IYR3</accession>
<dbReference type="Pfam" id="PF01161">
    <property type="entry name" value="PBP"/>
    <property type="match status" value="1"/>
</dbReference>
<dbReference type="AlphaFoldDB" id="A0A7C8IYR3"/>
<dbReference type="Proteomes" id="UP000481858">
    <property type="component" value="Unassembled WGS sequence"/>
</dbReference>
<dbReference type="InterPro" id="IPR036610">
    <property type="entry name" value="PEBP-like_sf"/>
</dbReference>